<dbReference type="EMBL" id="SACS01000008">
    <property type="protein sequence ID" value="RVU37602.1"/>
    <property type="molecule type" value="Genomic_DNA"/>
</dbReference>
<accession>A0A437QSX6</accession>
<dbReference type="OrthoDB" id="6308355at2"/>
<comment type="caution">
    <text evidence="1">The sequence shown here is derived from an EMBL/GenBank/DDBJ whole genome shotgun (WGS) entry which is preliminary data.</text>
</comment>
<gene>
    <name evidence="1" type="ORF">EOE67_08920</name>
</gene>
<dbReference type="SUPFAM" id="SSF50969">
    <property type="entry name" value="YVTN repeat-like/Quinoprotein amine dehydrogenase"/>
    <property type="match status" value="1"/>
</dbReference>
<organism evidence="1 2">
    <name type="scientific">Rheinheimera riviphila</name>
    <dbReference type="NCBI Taxonomy" id="1834037"/>
    <lineage>
        <taxon>Bacteria</taxon>
        <taxon>Pseudomonadati</taxon>
        <taxon>Pseudomonadota</taxon>
        <taxon>Gammaproteobacteria</taxon>
        <taxon>Chromatiales</taxon>
        <taxon>Chromatiaceae</taxon>
        <taxon>Rheinheimera</taxon>
    </lineage>
</organism>
<dbReference type="AlphaFoldDB" id="A0A437QSX6"/>
<proteinExistence type="predicted"/>
<reference evidence="1 2" key="1">
    <citation type="submission" date="2019-01" db="EMBL/GenBank/DDBJ databases">
        <authorList>
            <person name="Chen W.-M."/>
        </authorList>
    </citation>
    <scope>NUCLEOTIDE SEQUENCE [LARGE SCALE GENOMIC DNA]</scope>
    <source>
        <strain evidence="1 2">KYPC3</strain>
    </source>
</reference>
<dbReference type="RefSeq" id="WP_127698757.1">
    <property type="nucleotide sequence ID" value="NZ_SACS01000008.1"/>
</dbReference>
<sequence length="365" mass="41199">MAKNIVVDQGMVVHWSDQHSCLCSKDLSIYRFDYQSKQLKFLCQLPAKDQSLKGQFKYRLARSALVQLLRPSAGIGHLLQLANGDILVVFDRVYLCQNLPQGYQVKVLPSADFGRFATPLRGGLAVHEQSQLVYFGEYLNGHSRDIRIIRVDPQAGTTTCCWQFSRAEIKHVHAIHYDRYRNRLWVLTGDTDQESAFYYSDDEFQTLHKFAGGSQQWRAIALLIYPDAIEWGMDAGQDAAADCINKIYRYHFATAEVTEQAIVGNPVYAAVAQADGAAVMATSFEPKRLQATIPCAELWYRSATGPWHSIAKFEYEKRQRSGVSLYGMVYLPRGELPANQIMATPVNSQTDDYCAMLLQGPFTNN</sequence>
<name>A0A437QSX6_9GAMM</name>
<evidence type="ECO:0000313" key="1">
    <source>
        <dbReference type="EMBL" id="RVU37602.1"/>
    </source>
</evidence>
<evidence type="ECO:0000313" key="2">
    <source>
        <dbReference type="Proteomes" id="UP000283077"/>
    </source>
</evidence>
<dbReference type="Proteomes" id="UP000283077">
    <property type="component" value="Unassembled WGS sequence"/>
</dbReference>
<keyword evidence="2" id="KW-1185">Reference proteome</keyword>
<protein>
    <submittedName>
        <fullName evidence="1">Uncharacterized protein</fullName>
    </submittedName>
</protein>
<dbReference type="InterPro" id="IPR011044">
    <property type="entry name" value="Quino_amine_DH_bsu"/>
</dbReference>